<proteinExistence type="predicted"/>
<keyword evidence="3" id="KW-1185">Reference proteome</keyword>
<gene>
    <name evidence="2" type="ORF">JJ685_10235</name>
</gene>
<dbReference type="Pfam" id="PF11174">
    <property type="entry name" value="DUF2970"/>
    <property type="match status" value="1"/>
</dbReference>
<dbReference type="Proteomes" id="UP000599109">
    <property type="component" value="Unassembled WGS sequence"/>
</dbReference>
<organism evidence="2 3">
    <name type="scientific">Ramlibacter monticola</name>
    <dbReference type="NCBI Taxonomy" id="1926872"/>
    <lineage>
        <taxon>Bacteria</taxon>
        <taxon>Pseudomonadati</taxon>
        <taxon>Pseudomonadota</taxon>
        <taxon>Betaproteobacteria</taxon>
        <taxon>Burkholderiales</taxon>
        <taxon>Comamonadaceae</taxon>
        <taxon>Ramlibacter</taxon>
    </lineage>
</organism>
<evidence type="ECO:0000256" key="1">
    <source>
        <dbReference type="SAM" id="Phobius"/>
    </source>
</evidence>
<dbReference type="AlphaFoldDB" id="A0A937CSS1"/>
<keyword evidence="1" id="KW-0812">Transmembrane</keyword>
<reference evidence="2 3" key="1">
    <citation type="journal article" date="2017" name="Int. J. Syst. Evol. Microbiol.">
        <title>Ramlibacter monticola sp. nov., isolated from forest soil.</title>
        <authorList>
            <person name="Chaudhary D.K."/>
            <person name="Kim J."/>
        </authorList>
    </citation>
    <scope>NUCLEOTIDE SEQUENCE [LARGE SCALE GENOMIC DNA]</scope>
    <source>
        <strain evidence="2 3">KACC 19175</strain>
    </source>
</reference>
<accession>A0A937CSS1</accession>
<comment type="caution">
    <text evidence="2">The sequence shown here is derived from an EMBL/GenBank/DDBJ whole genome shotgun (WGS) entry which is preliminary data.</text>
</comment>
<evidence type="ECO:0000313" key="2">
    <source>
        <dbReference type="EMBL" id="MBL0391516.1"/>
    </source>
</evidence>
<feature type="transmembrane region" description="Helical" evidence="1">
    <location>
        <begin position="33"/>
        <end position="54"/>
    </location>
</feature>
<evidence type="ECO:0000313" key="3">
    <source>
        <dbReference type="Proteomes" id="UP000599109"/>
    </source>
</evidence>
<keyword evidence="1" id="KW-0472">Membrane</keyword>
<keyword evidence="1" id="KW-1133">Transmembrane helix</keyword>
<protein>
    <submittedName>
        <fullName evidence="2">DUF2970 domain-containing protein</fullName>
    </submittedName>
</protein>
<dbReference type="EMBL" id="JAEQNE010000002">
    <property type="protein sequence ID" value="MBL0391516.1"/>
    <property type="molecule type" value="Genomic_DNA"/>
</dbReference>
<dbReference type="InterPro" id="IPR021344">
    <property type="entry name" value="DUF2970"/>
</dbReference>
<dbReference type="RefSeq" id="WP_201674141.1">
    <property type="nucleotide sequence ID" value="NZ_JAEQNE010000002.1"/>
</dbReference>
<sequence>MNVIRQIKTVLWGFVGLGRRKDMADIPLRGNPLVLILVAFVLLLIFIGTLAVIANSVATFA</sequence>
<name>A0A937CSS1_9BURK</name>